<proteinExistence type="predicted"/>
<dbReference type="EMBL" id="ANOH01000306">
    <property type="protein sequence ID" value="EMI54066.1"/>
    <property type="molecule type" value="Genomic_DNA"/>
</dbReference>
<evidence type="ECO:0000313" key="1">
    <source>
        <dbReference type="EMBL" id="EMI54066.1"/>
    </source>
</evidence>
<keyword evidence="2" id="KW-1185">Reference proteome</keyword>
<evidence type="ECO:0000313" key="2">
    <source>
        <dbReference type="Proteomes" id="UP000011885"/>
    </source>
</evidence>
<sequence length="59" mass="7045">MKETHRFIRYVCLVCFSHRTEINETKIDLLRSHAHNHIKCNKQLPTHPNTNHPICVRRG</sequence>
<protein>
    <submittedName>
        <fullName evidence="1">Uncharacterized protein</fullName>
    </submittedName>
</protein>
<comment type="caution">
    <text evidence="1">The sequence shown here is derived from an EMBL/GenBank/DDBJ whole genome shotgun (WGS) entry which is preliminary data.</text>
</comment>
<accession>M5U869</accession>
<gene>
    <name evidence="1" type="ORF">RSSM_04512</name>
</gene>
<reference evidence="1 2" key="1">
    <citation type="journal article" date="2013" name="Mar. Genomics">
        <title>Expression of sulfatases in Rhodopirellula baltica and the diversity of sulfatases in the genus Rhodopirellula.</title>
        <authorList>
            <person name="Wegner C.E."/>
            <person name="Richter-Heitmann T."/>
            <person name="Klindworth A."/>
            <person name="Klockow C."/>
            <person name="Richter M."/>
            <person name="Achstetter T."/>
            <person name="Glockner F.O."/>
            <person name="Harder J."/>
        </authorList>
    </citation>
    <scope>NUCLEOTIDE SEQUENCE [LARGE SCALE GENOMIC DNA]</scope>
    <source>
        <strain evidence="1 2">SM41</strain>
    </source>
</reference>
<organism evidence="1 2">
    <name type="scientific">Rhodopirellula sallentina SM41</name>
    <dbReference type="NCBI Taxonomy" id="1263870"/>
    <lineage>
        <taxon>Bacteria</taxon>
        <taxon>Pseudomonadati</taxon>
        <taxon>Planctomycetota</taxon>
        <taxon>Planctomycetia</taxon>
        <taxon>Pirellulales</taxon>
        <taxon>Pirellulaceae</taxon>
        <taxon>Rhodopirellula</taxon>
    </lineage>
</organism>
<name>M5U869_9BACT</name>
<dbReference type="Proteomes" id="UP000011885">
    <property type="component" value="Unassembled WGS sequence"/>
</dbReference>
<dbReference type="AlphaFoldDB" id="M5U869"/>